<protein>
    <submittedName>
        <fullName evidence="4">IS5 family transposase</fullName>
    </submittedName>
</protein>
<dbReference type="NCBIfam" id="NF033580">
    <property type="entry name" value="transpos_IS5_3"/>
    <property type="match status" value="1"/>
</dbReference>
<evidence type="ECO:0000259" key="3">
    <source>
        <dbReference type="Pfam" id="PF13340"/>
    </source>
</evidence>
<feature type="domain" description="Transposase IS4-like" evidence="2">
    <location>
        <begin position="89"/>
        <end position="245"/>
    </location>
</feature>
<evidence type="ECO:0000313" key="4">
    <source>
        <dbReference type="EMBL" id="MDR5652577.1"/>
    </source>
</evidence>
<reference evidence="4 5" key="1">
    <citation type="submission" date="2023-09" db="EMBL/GenBank/DDBJ databases">
        <title>Xinfangfangia sedmenti sp. nov., isolated the sedment.</title>
        <authorList>
            <person name="Xu L."/>
        </authorList>
    </citation>
    <scope>NUCLEOTIDE SEQUENCE [LARGE SCALE GENOMIC DNA]</scope>
    <source>
        <strain evidence="4 5">LG-4</strain>
    </source>
</reference>
<dbReference type="EMBL" id="JAVKPH010000007">
    <property type="protein sequence ID" value="MDR5652577.1"/>
    <property type="molecule type" value="Genomic_DNA"/>
</dbReference>
<sequence length="252" mass="28549">MVMGRFDLTDFEWSVIQPLLPTKVRGVKRVDDWRVLNGIFWRLRTGAPWADIPARYGPYTTCVNRFNRWRRAGHWARILQAVSEAYNGDVQMIDSSSIRVHQHGANGEKGGRSDRMGRSRGGLTTKIHALVDAAGRPIRLKLTAGQAHDGRSAVDMLGTVGPGQTLLADRGYDADYLREPLAARGAVANIKPMPGRKRIPAFDRTLYRRRNLVERFFNKLKHFRAVATRYDKTDENFLASVHLAAIRICLRQ</sequence>
<dbReference type="PANTHER" id="PTHR46637:SF1">
    <property type="entry name" value="BLL5188 PROTEIN"/>
    <property type="match status" value="1"/>
</dbReference>
<organism evidence="4 5">
    <name type="scientific">Ruixingdingia sedimenti</name>
    <dbReference type="NCBI Taxonomy" id="3073604"/>
    <lineage>
        <taxon>Bacteria</taxon>
        <taxon>Pseudomonadati</taxon>
        <taxon>Pseudomonadota</taxon>
        <taxon>Alphaproteobacteria</taxon>
        <taxon>Rhodobacterales</taxon>
        <taxon>Paracoccaceae</taxon>
        <taxon>Ruixingdingia</taxon>
    </lineage>
</organism>
<dbReference type="Pfam" id="PF13340">
    <property type="entry name" value="DUF4096"/>
    <property type="match status" value="1"/>
</dbReference>
<proteinExistence type="predicted"/>
<feature type="domain" description="Insertion element IS402-like" evidence="3">
    <location>
        <begin position="8"/>
        <end position="78"/>
    </location>
</feature>
<comment type="caution">
    <text evidence="4">The sequence shown here is derived from an EMBL/GenBank/DDBJ whole genome shotgun (WGS) entry which is preliminary data.</text>
</comment>
<name>A0ABU1F800_9RHOB</name>
<dbReference type="Pfam" id="PF01609">
    <property type="entry name" value="DDE_Tnp_1"/>
    <property type="match status" value="1"/>
</dbReference>
<accession>A0ABU1F800</accession>
<dbReference type="InterPro" id="IPR052909">
    <property type="entry name" value="Transposase_6_like"/>
</dbReference>
<evidence type="ECO:0000259" key="2">
    <source>
        <dbReference type="Pfam" id="PF01609"/>
    </source>
</evidence>
<evidence type="ECO:0000256" key="1">
    <source>
        <dbReference type="SAM" id="MobiDB-lite"/>
    </source>
</evidence>
<dbReference type="InterPro" id="IPR025161">
    <property type="entry name" value="IS402-like_dom"/>
</dbReference>
<keyword evidence="5" id="KW-1185">Reference proteome</keyword>
<dbReference type="InterPro" id="IPR002559">
    <property type="entry name" value="Transposase_11"/>
</dbReference>
<dbReference type="Proteomes" id="UP001247754">
    <property type="component" value="Unassembled WGS sequence"/>
</dbReference>
<feature type="region of interest" description="Disordered" evidence="1">
    <location>
        <begin position="101"/>
        <end position="120"/>
    </location>
</feature>
<evidence type="ECO:0000313" key="5">
    <source>
        <dbReference type="Proteomes" id="UP001247754"/>
    </source>
</evidence>
<dbReference type="PANTHER" id="PTHR46637">
    <property type="entry name" value="TIS1421-TRANSPOSASE PROTEIN A"/>
    <property type="match status" value="1"/>
</dbReference>
<gene>
    <name evidence="4" type="ORF">RGD00_08180</name>
</gene>